<dbReference type="EMBL" id="SPVF01000056">
    <property type="protein sequence ID" value="TFW27359.1"/>
    <property type="molecule type" value="Genomic_DNA"/>
</dbReference>
<comment type="catalytic activity">
    <reaction evidence="1">
        <text>ATP + protein L-histidine = ADP + protein N-phospho-L-histidine.</text>
        <dbReference type="EC" id="2.7.13.3"/>
    </reaction>
</comment>
<dbReference type="GO" id="GO:0005524">
    <property type="term" value="F:ATP binding"/>
    <property type="evidence" value="ECO:0007669"/>
    <property type="project" value="UniProtKB-KW"/>
</dbReference>
<evidence type="ECO:0000259" key="11">
    <source>
        <dbReference type="PROSITE" id="PS50110"/>
    </source>
</evidence>
<dbReference type="EC" id="2.7.13.3" evidence="2"/>
<evidence type="ECO:0000256" key="7">
    <source>
        <dbReference type="ARBA" id="ARBA00022840"/>
    </source>
</evidence>
<feature type="modified residue" description="4-aspartylphosphate" evidence="9">
    <location>
        <position position="57"/>
    </location>
</feature>
<organism evidence="14 15">
    <name type="scientific">Zemynaea arenosa</name>
    <dbReference type="NCBI Taxonomy" id="2561931"/>
    <lineage>
        <taxon>Bacteria</taxon>
        <taxon>Pseudomonadati</taxon>
        <taxon>Pseudomonadota</taxon>
        <taxon>Betaproteobacteria</taxon>
        <taxon>Burkholderiales</taxon>
        <taxon>Oxalobacteraceae</taxon>
        <taxon>Telluria group</taxon>
        <taxon>Zemynaea</taxon>
    </lineage>
</organism>
<sequence>MPDILRVLHVEDSADDALLVRAELEQAGQQLHYRRVESGPQLALALQSEPWDVVLSDAALPGFSARGALRCLQASGRDIPFIVVSGYLAEAEAADLMRAGAHDYVMKSNLTRLSCAVMRERRERRVRDGRRQADQALAANRRLLLQIAASLGEGLLVLDRAGKLVFMNPEAERLLGWRHADLDGLPLHDIIHCRRPDGGALARHDCVVFASALAGEPRRAEDEVFIRKDGAMLPVALVATPIMEEGSVAGCVVAFQDVTERRRADTELRDSRRQLQELSAFQQNVREAERRRIARELHDELGQALTALRIDLNWLSARVEQAVLQAKLAGMLDLVGTTVDAVRRLSEDLRPGMLDDLGLAAAVEHHVFKLSAQTGLQCHLDMNAEHFDLCDELATALFRILQEALTNVARHAHASCVHIRLHLHGGEMQLTVQDDGIGIGNGDGQPVRRGFGLLGMRERAKLLGGTLDVSSPTGAGTRVLARLPVQPPQPQQGDHI</sequence>
<dbReference type="InterPro" id="IPR000700">
    <property type="entry name" value="PAS-assoc_C"/>
</dbReference>
<dbReference type="SUPFAM" id="SSF52172">
    <property type="entry name" value="CheY-like"/>
    <property type="match status" value="1"/>
</dbReference>
<name>A0A4Y9SPU1_9BURK</name>
<dbReference type="NCBIfam" id="TIGR00229">
    <property type="entry name" value="sensory_box"/>
    <property type="match status" value="1"/>
</dbReference>
<evidence type="ECO:0000256" key="8">
    <source>
        <dbReference type="ARBA" id="ARBA00023012"/>
    </source>
</evidence>
<dbReference type="InterPro" id="IPR001789">
    <property type="entry name" value="Sig_transdc_resp-reg_receiver"/>
</dbReference>
<dbReference type="InterPro" id="IPR011006">
    <property type="entry name" value="CheY-like_superfamily"/>
</dbReference>
<dbReference type="RefSeq" id="WP_135205885.1">
    <property type="nucleotide sequence ID" value="NZ_SPVF01000056.1"/>
</dbReference>
<comment type="caution">
    <text evidence="14">The sequence shown here is derived from an EMBL/GenBank/DDBJ whole genome shotgun (WGS) entry which is preliminary data.</text>
</comment>
<keyword evidence="6" id="KW-0418">Kinase</keyword>
<dbReference type="SMART" id="SM00448">
    <property type="entry name" value="REC"/>
    <property type="match status" value="1"/>
</dbReference>
<dbReference type="Gene3D" id="3.40.50.2300">
    <property type="match status" value="1"/>
</dbReference>
<keyword evidence="7" id="KW-0067">ATP-binding</keyword>
<dbReference type="Proteomes" id="UP000298438">
    <property type="component" value="Unassembled WGS sequence"/>
</dbReference>
<dbReference type="PROSITE" id="PS50112">
    <property type="entry name" value="PAS"/>
    <property type="match status" value="1"/>
</dbReference>
<dbReference type="InterPro" id="IPR036890">
    <property type="entry name" value="HATPase_C_sf"/>
</dbReference>
<evidence type="ECO:0000256" key="1">
    <source>
        <dbReference type="ARBA" id="ARBA00000085"/>
    </source>
</evidence>
<dbReference type="CDD" id="cd00130">
    <property type="entry name" value="PAS"/>
    <property type="match status" value="1"/>
</dbReference>
<dbReference type="Pfam" id="PF02518">
    <property type="entry name" value="HATPase_c"/>
    <property type="match status" value="1"/>
</dbReference>
<gene>
    <name evidence="14" type="ORF">E4L96_03710</name>
</gene>
<dbReference type="GO" id="GO:0046983">
    <property type="term" value="F:protein dimerization activity"/>
    <property type="evidence" value="ECO:0007669"/>
    <property type="project" value="InterPro"/>
</dbReference>
<dbReference type="SUPFAM" id="SSF55874">
    <property type="entry name" value="ATPase domain of HSP90 chaperone/DNA topoisomerase II/histidine kinase"/>
    <property type="match status" value="1"/>
</dbReference>
<dbReference type="InterPro" id="IPR000014">
    <property type="entry name" value="PAS"/>
</dbReference>
<dbReference type="GO" id="GO:0016020">
    <property type="term" value="C:membrane"/>
    <property type="evidence" value="ECO:0007669"/>
    <property type="project" value="InterPro"/>
</dbReference>
<evidence type="ECO:0000259" key="10">
    <source>
        <dbReference type="PROSITE" id="PS50109"/>
    </source>
</evidence>
<feature type="domain" description="PAC" evidence="13">
    <location>
        <begin position="219"/>
        <end position="270"/>
    </location>
</feature>
<keyword evidence="3 9" id="KW-0597">Phosphoprotein</keyword>
<evidence type="ECO:0000256" key="9">
    <source>
        <dbReference type="PROSITE-ProRule" id="PRU00169"/>
    </source>
</evidence>
<keyword evidence="15" id="KW-1185">Reference proteome</keyword>
<dbReference type="CDD" id="cd16917">
    <property type="entry name" value="HATPase_UhpB-NarQ-NarX-like"/>
    <property type="match status" value="1"/>
</dbReference>
<keyword evidence="4" id="KW-0808">Transferase</keyword>
<dbReference type="Gene3D" id="1.20.5.1930">
    <property type="match status" value="1"/>
</dbReference>
<keyword evidence="5" id="KW-0547">Nucleotide-binding</keyword>
<dbReference type="PROSITE" id="PS50110">
    <property type="entry name" value="RESPONSE_REGULATORY"/>
    <property type="match status" value="1"/>
</dbReference>
<dbReference type="InterPro" id="IPR005467">
    <property type="entry name" value="His_kinase_dom"/>
</dbReference>
<proteinExistence type="predicted"/>
<reference evidence="14 15" key="1">
    <citation type="submission" date="2019-03" db="EMBL/GenBank/DDBJ databases">
        <title>Draft Genome Sequence of Massilia arenosa sp. nov., a Novel Massilia Species Isolated from a Sandy-loam Maize Soil.</title>
        <authorList>
            <person name="Raths R."/>
            <person name="Peta V."/>
            <person name="Bucking H."/>
        </authorList>
    </citation>
    <scope>NUCLEOTIDE SEQUENCE [LARGE SCALE GENOMIC DNA]</scope>
    <source>
        <strain evidence="14 15">MC02</strain>
    </source>
</reference>
<evidence type="ECO:0000256" key="2">
    <source>
        <dbReference type="ARBA" id="ARBA00012438"/>
    </source>
</evidence>
<dbReference type="InterPro" id="IPR013656">
    <property type="entry name" value="PAS_4"/>
</dbReference>
<dbReference type="PROSITE" id="PS50113">
    <property type="entry name" value="PAC"/>
    <property type="match status" value="1"/>
</dbReference>
<protein>
    <recommendedName>
        <fullName evidence="2">histidine kinase</fullName>
        <ecNumber evidence="2">2.7.13.3</ecNumber>
    </recommendedName>
</protein>
<feature type="domain" description="Histidine kinase" evidence="10">
    <location>
        <begin position="296"/>
        <end position="487"/>
    </location>
</feature>
<evidence type="ECO:0000259" key="12">
    <source>
        <dbReference type="PROSITE" id="PS50112"/>
    </source>
</evidence>
<dbReference type="Pfam" id="PF07730">
    <property type="entry name" value="HisKA_3"/>
    <property type="match status" value="1"/>
</dbReference>
<keyword evidence="8" id="KW-0902">Two-component regulatory system</keyword>
<dbReference type="SUPFAM" id="SSF55785">
    <property type="entry name" value="PYP-like sensor domain (PAS domain)"/>
    <property type="match status" value="1"/>
</dbReference>
<dbReference type="InterPro" id="IPR035965">
    <property type="entry name" value="PAS-like_dom_sf"/>
</dbReference>
<feature type="domain" description="Response regulatory" evidence="11">
    <location>
        <begin position="6"/>
        <end position="122"/>
    </location>
</feature>
<dbReference type="Gene3D" id="3.30.565.10">
    <property type="entry name" value="Histidine kinase-like ATPase, C-terminal domain"/>
    <property type="match status" value="1"/>
</dbReference>
<evidence type="ECO:0000259" key="13">
    <source>
        <dbReference type="PROSITE" id="PS50113"/>
    </source>
</evidence>
<evidence type="ECO:0000256" key="6">
    <source>
        <dbReference type="ARBA" id="ARBA00022777"/>
    </source>
</evidence>
<dbReference type="GO" id="GO:0000155">
    <property type="term" value="F:phosphorelay sensor kinase activity"/>
    <property type="evidence" value="ECO:0007669"/>
    <property type="project" value="InterPro"/>
</dbReference>
<dbReference type="Pfam" id="PF08448">
    <property type="entry name" value="PAS_4"/>
    <property type="match status" value="1"/>
</dbReference>
<dbReference type="PANTHER" id="PTHR24421:SF10">
    <property type="entry name" value="NITRATE_NITRITE SENSOR PROTEIN NARQ"/>
    <property type="match status" value="1"/>
</dbReference>
<evidence type="ECO:0000313" key="14">
    <source>
        <dbReference type="EMBL" id="TFW27359.1"/>
    </source>
</evidence>
<dbReference type="OrthoDB" id="9792869at2"/>
<dbReference type="SMART" id="SM00091">
    <property type="entry name" value="PAS"/>
    <property type="match status" value="1"/>
</dbReference>
<evidence type="ECO:0000313" key="15">
    <source>
        <dbReference type="Proteomes" id="UP000298438"/>
    </source>
</evidence>
<feature type="domain" description="PAS" evidence="12">
    <location>
        <begin position="140"/>
        <end position="192"/>
    </location>
</feature>
<dbReference type="Gene3D" id="3.30.450.20">
    <property type="entry name" value="PAS domain"/>
    <property type="match status" value="1"/>
</dbReference>
<evidence type="ECO:0000256" key="3">
    <source>
        <dbReference type="ARBA" id="ARBA00022553"/>
    </source>
</evidence>
<dbReference type="AlphaFoldDB" id="A0A4Y9SPU1"/>
<dbReference type="PANTHER" id="PTHR24421">
    <property type="entry name" value="NITRATE/NITRITE SENSOR PROTEIN NARX-RELATED"/>
    <property type="match status" value="1"/>
</dbReference>
<dbReference type="InterPro" id="IPR050482">
    <property type="entry name" value="Sensor_HK_TwoCompSys"/>
</dbReference>
<accession>A0A4Y9SPU1</accession>
<dbReference type="SMART" id="SM00387">
    <property type="entry name" value="HATPase_c"/>
    <property type="match status" value="1"/>
</dbReference>
<dbReference type="PROSITE" id="PS50109">
    <property type="entry name" value="HIS_KIN"/>
    <property type="match status" value="1"/>
</dbReference>
<dbReference type="InterPro" id="IPR003594">
    <property type="entry name" value="HATPase_dom"/>
</dbReference>
<evidence type="ECO:0000256" key="4">
    <source>
        <dbReference type="ARBA" id="ARBA00022679"/>
    </source>
</evidence>
<dbReference type="Pfam" id="PF00072">
    <property type="entry name" value="Response_reg"/>
    <property type="match status" value="1"/>
</dbReference>
<dbReference type="CDD" id="cd00156">
    <property type="entry name" value="REC"/>
    <property type="match status" value="1"/>
</dbReference>
<evidence type="ECO:0000256" key="5">
    <source>
        <dbReference type="ARBA" id="ARBA00022741"/>
    </source>
</evidence>
<dbReference type="InterPro" id="IPR011712">
    <property type="entry name" value="Sig_transdc_His_kin_sub3_dim/P"/>
</dbReference>